<proteinExistence type="predicted"/>
<evidence type="ECO:0000256" key="2">
    <source>
        <dbReference type="ARBA" id="ARBA00031870"/>
    </source>
</evidence>
<comment type="catalytic activity">
    <reaction evidence="1">
        <text>a uridine in RNA = a pseudouridine in RNA</text>
        <dbReference type="Rhea" id="RHEA:48348"/>
        <dbReference type="Rhea" id="RHEA-COMP:12068"/>
        <dbReference type="Rhea" id="RHEA-COMP:12069"/>
        <dbReference type="ChEBI" id="CHEBI:65314"/>
        <dbReference type="ChEBI" id="CHEBI:65315"/>
    </reaction>
</comment>
<dbReference type="Proteomes" id="UP000316331">
    <property type="component" value="Unassembled WGS sequence"/>
</dbReference>
<dbReference type="PANTHER" id="PTHR21600:SF84">
    <property type="entry name" value="PSEUDOURIDINE SYNTHASE RSUA_RLUA-LIKE DOMAIN-CONTAINING PROTEIN"/>
    <property type="match status" value="1"/>
</dbReference>
<dbReference type="CDD" id="cd02558">
    <property type="entry name" value="PSRA_1"/>
    <property type="match status" value="1"/>
</dbReference>
<comment type="caution">
    <text evidence="5">The sequence shown here is derived from an EMBL/GenBank/DDBJ whole genome shotgun (WGS) entry which is preliminary data.</text>
</comment>
<dbReference type="InterPro" id="IPR050188">
    <property type="entry name" value="RluA_PseudoU_synthase"/>
</dbReference>
<dbReference type="GO" id="GO:0140098">
    <property type="term" value="F:catalytic activity, acting on RNA"/>
    <property type="evidence" value="ECO:0007669"/>
    <property type="project" value="UniProtKB-ARBA"/>
</dbReference>
<sequence length="309" mass="35260">MRRRQQPPLPKRYGLDPARLRLPETGEWATIRDHLVERLPRVAPERIDELLHAGGIVDLEGPIAPDAPYVPGGAVWFHRDLPDETDVPFDITVVHRDEDLLVVDKPHFLATIPRGQHIRQTALVRLREELGLPDLVPAHRLDRVTAGLLLFVVNPARRGAYQTMFHRRAVRKEYEAIAPYRPDLELPRTVRSRIVKEKQVLAAQEVEGEPNAETRVDLLEHRDGLGRYRLRPLTGRTHQLRLHMNGLGVPILGDDFYPVLTDKPVHDFTRPLQLLAASLEFTDPVSGEPRRFETTRSLQAWTDHAAWAG</sequence>
<dbReference type="InterPro" id="IPR006145">
    <property type="entry name" value="PsdUridine_synth_RsuA/RluA"/>
</dbReference>
<dbReference type="RefSeq" id="WP_141807392.1">
    <property type="nucleotide sequence ID" value="NZ_VFPG01000001.1"/>
</dbReference>
<organism evidence="5 6">
    <name type="scientific">Nocardia bhagyanarayanae</name>
    <dbReference type="NCBI Taxonomy" id="1215925"/>
    <lineage>
        <taxon>Bacteria</taxon>
        <taxon>Bacillati</taxon>
        <taxon>Actinomycetota</taxon>
        <taxon>Actinomycetes</taxon>
        <taxon>Mycobacteriales</taxon>
        <taxon>Nocardiaceae</taxon>
        <taxon>Nocardia</taxon>
    </lineage>
</organism>
<dbReference type="OrthoDB" id="9807829at2"/>
<evidence type="ECO:0000256" key="1">
    <source>
        <dbReference type="ARBA" id="ARBA00000073"/>
    </source>
</evidence>
<dbReference type="InterPro" id="IPR006224">
    <property type="entry name" value="PsdUridine_synth_RluA-like_CS"/>
</dbReference>
<dbReference type="GO" id="GO:0000455">
    <property type="term" value="P:enzyme-directed rRNA pseudouridine synthesis"/>
    <property type="evidence" value="ECO:0007669"/>
    <property type="project" value="TreeGrafter"/>
</dbReference>
<dbReference type="GO" id="GO:0009982">
    <property type="term" value="F:pseudouridine synthase activity"/>
    <property type="evidence" value="ECO:0007669"/>
    <property type="project" value="InterPro"/>
</dbReference>
<dbReference type="PANTHER" id="PTHR21600">
    <property type="entry name" value="MITOCHONDRIAL RNA PSEUDOURIDINE SYNTHASE"/>
    <property type="match status" value="1"/>
</dbReference>
<dbReference type="GO" id="GO:0003723">
    <property type="term" value="F:RNA binding"/>
    <property type="evidence" value="ECO:0007669"/>
    <property type="project" value="InterPro"/>
</dbReference>
<evidence type="ECO:0000259" key="4">
    <source>
        <dbReference type="Pfam" id="PF00849"/>
    </source>
</evidence>
<keyword evidence="6" id="KW-1185">Reference proteome</keyword>
<evidence type="ECO:0000313" key="5">
    <source>
        <dbReference type="EMBL" id="TQM28810.1"/>
    </source>
</evidence>
<dbReference type="SUPFAM" id="SSF55120">
    <property type="entry name" value="Pseudouridine synthase"/>
    <property type="match status" value="1"/>
</dbReference>
<dbReference type="EMBL" id="VFPG01000001">
    <property type="protein sequence ID" value="TQM28810.1"/>
    <property type="molecule type" value="Genomic_DNA"/>
</dbReference>
<dbReference type="InterPro" id="IPR020103">
    <property type="entry name" value="PsdUridine_synth_cat_dom_sf"/>
</dbReference>
<dbReference type="AlphaFoldDB" id="A0A543F4R6"/>
<name>A0A543F4R6_9NOCA</name>
<gene>
    <name evidence="5" type="ORF">FB390_0385</name>
</gene>
<evidence type="ECO:0000313" key="6">
    <source>
        <dbReference type="Proteomes" id="UP000316331"/>
    </source>
</evidence>
<dbReference type="Pfam" id="PF00849">
    <property type="entry name" value="PseudoU_synth_2"/>
    <property type="match status" value="1"/>
</dbReference>
<evidence type="ECO:0000256" key="3">
    <source>
        <dbReference type="ARBA" id="ARBA00033164"/>
    </source>
</evidence>
<dbReference type="PROSITE" id="PS01129">
    <property type="entry name" value="PSI_RLU"/>
    <property type="match status" value="1"/>
</dbReference>
<accession>A0A543F4R6</accession>
<dbReference type="Gene3D" id="3.30.2350.10">
    <property type="entry name" value="Pseudouridine synthase"/>
    <property type="match status" value="1"/>
</dbReference>
<feature type="domain" description="Pseudouridine synthase RsuA/RluA-like" evidence="4">
    <location>
        <begin position="99"/>
        <end position="245"/>
    </location>
</feature>
<reference evidence="5 6" key="1">
    <citation type="submission" date="2019-06" db="EMBL/GenBank/DDBJ databases">
        <title>Sequencing the genomes of 1000 actinobacteria strains.</title>
        <authorList>
            <person name="Klenk H.-P."/>
        </authorList>
    </citation>
    <scope>NUCLEOTIDE SEQUENCE [LARGE SCALE GENOMIC DNA]</scope>
    <source>
        <strain evidence="5 6">DSM 103495</strain>
    </source>
</reference>
<protein>
    <recommendedName>
        <fullName evidence="2">RNA pseudouridylate synthase</fullName>
    </recommendedName>
    <alternativeName>
        <fullName evidence="3">RNA-uridine isomerase</fullName>
    </alternativeName>
</protein>